<dbReference type="Proteomes" id="UP000694545">
    <property type="component" value="Unplaced"/>
</dbReference>
<dbReference type="InterPro" id="IPR011992">
    <property type="entry name" value="EF-hand-dom_pair"/>
</dbReference>
<keyword evidence="1" id="KW-0677">Repeat</keyword>
<evidence type="ECO:0000256" key="3">
    <source>
        <dbReference type="SAM" id="MobiDB-lite"/>
    </source>
</evidence>
<dbReference type="SUPFAM" id="SSF47473">
    <property type="entry name" value="EF-hand"/>
    <property type="match status" value="1"/>
</dbReference>
<feature type="compositionally biased region" description="Basic residues" evidence="3">
    <location>
        <begin position="173"/>
        <end position="184"/>
    </location>
</feature>
<keyword evidence="5" id="KW-1185">Reference proteome</keyword>
<evidence type="ECO:0000313" key="4">
    <source>
        <dbReference type="Ensembl" id="ENSVKKP00000024739.1"/>
    </source>
</evidence>
<keyword evidence="2" id="KW-0106">Calcium</keyword>
<feature type="region of interest" description="Disordered" evidence="3">
    <location>
        <begin position="164"/>
        <end position="187"/>
    </location>
</feature>
<feature type="compositionally biased region" description="Basic residues" evidence="3">
    <location>
        <begin position="388"/>
        <end position="397"/>
    </location>
</feature>
<evidence type="ECO:0000256" key="2">
    <source>
        <dbReference type="ARBA" id="ARBA00022837"/>
    </source>
</evidence>
<feature type="region of interest" description="Disordered" evidence="3">
    <location>
        <begin position="375"/>
        <end position="397"/>
    </location>
</feature>
<reference evidence="4" key="1">
    <citation type="submission" date="2025-08" db="UniProtKB">
        <authorList>
            <consortium name="Ensembl"/>
        </authorList>
    </citation>
    <scope>IDENTIFICATION</scope>
</reference>
<dbReference type="PANTHER" id="PTHR22656">
    <property type="entry name" value="EF-HAND CALCIUM-BINDING DOMAIN-CONTAINING PROTEIN 13"/>
    <property type="match status" value="1"/>
</dbReference>
<protein>
    <submittedName>
        <fullName evidence="4">EF-hand calcium binding domain 3</fullName>
    </submittedName>
</protein>
<dbReference type="OMA" id="DKPSLYI"/>
<dbReference type="AlphaFoldDB" id="A0A8D2LQ38"/>
<reference evidence="4" key="2">
    <citation type="submission" date="2025-09" db="UniProtKB">
        <authorList>
            <consortium name="Ensembl"/>
        </authorList>
    </citation>
    <scope>IDENTIFICATION</scope>
</reference>
<evidence type="ECO:0000313" key="5">
    <source>
        <dbReference type="Proteomes" id="UP000694545"/>
    </source>
</evidence>
<proteinExistence type="predicted"/>
<dbReference type="PANTHER" id="PTHR22656:SF1">
    <property type="entry name" value="EF-HAND CALCIUM-BINDING DOMAIN-CONTAINING PROTEIN 13"/>
    <property type="match status" value="1"/>
</dbReference>
<sequence>GRALADFREIMVNILTKQFLEFPGARGHVSPGLLREYTGAFRNAYDTFNKDLDGNIDLTALETTAHNLGISLTEEEALDELLYADIDGECILSLFLSHTHTHTHTHTHMQSLWKWTVDAQGILFFELLSKLVESSMLPRKTTVNIVSYYRQKFLEATGKRAWHSDGMNAEGKGRHHRGKPRVQKAKSTSMSAFAGAARICIMNDKEILISDYLLLFPFLATIAPSDSPYAQVPIFPLIPNRDGMMKGKPKKDIPKLEMQRRMEPISSFEDHFFNRKRWLKQEVSSEMATITLVLVQGRRVKKATDAYRKTIALRERNKSLKLWRRVRGGDIGLETGNPSFYQTFSTYSWSWNVCQELLTPRELREYDNKFYRNSCRSSTPADKQSRADRKRKRKDKN</sequence>
<accession>A0A8D2LQ38</accession>
<dbReference type="Ensembl" id="ENSVKKT00000025340.1">
    <property type="protein sequence ID" value="ENSVKKP00000024739.1"/>
    <property type="gene ID" value="ENSVKKG00000016291.1"/>
</dbReference>
<evidence type="ECO:0000256" key="1">
    <source>
        <dbReference type="ARBA" id="ARBA00022737"/>
    </source>
</evidence>
<name>A0A8D2LQ38_VARKO</name>
<organism evidence="4 5">
    <name type="scientific">Varanus komodoensis</name>
    <name type="common">Komodo dragon</name>
    <dbReference type="NCBI Taxonomy" id="61221"/>
    <lineage>
        <taxon>Eukaryota</taxon>
        <taxon>Metazoa</taxon>
        <taxon>Chordata</taxon>
        <taxon>Craniata</taxon>
        <taxon>Vertebrata</taxon>
        <taxon>Euteleostomi</taxon>
        <taxon>Lepidosauria</taxon>
        <taxon>Squamata</taxon>
        <taxon>Bifurcata</taxon>
        <taxon>Unidentata</taxon>
        <taxon>Episquamata</taxon>
        <taxon>Toxicofera</taxon>
        <taxon>Anguimorpha</taxon>
        <taxon>Paleoanguimorpha</taxon>
        <taxon>Varanoidea</taxon>
        <taxon>Varanidae</taxon>
        <taxon>Varanus</taxon>
    </lineage>
</organism>